<dbReference type="Pfam" id="PF00636">
    <property type="entry name" value="Ribonuclease_3"/>
    <property type="match status" value="1"/>
</dbReference>
<dbReference type="Gene3D" id="1.10.1520.10">
    <property type="entry name" value="Ribonuclease III domain"/>
    <property type="match status" value="1"/>
</dbReference>
<dbReference type="SMART" id="SM00535">
    <property type="entry name" value="RIBOc"/>
    <property type="match status" value="1"/>
</dbReference>
<dbReference type="VEuPathDB" id="FungiDB:CLCR_02527"/>
<dbReference type="CDD" id="cd00593">
    <property type="entry name" value="RIBOc"/>
    <property type="match status" value="1"/>
</dbReference>
<dbReference type="VEuPathDB" id="FungiDB:G647_02150"/>
<dbReference type="PANTHER" id="PTHR11207">
    <property type="entry name" value="RIBONUCLEASE III"/>
    <property type="match status" value="1"/>
</dbReference>
<organism evidence="4 5">
    <name type="scientific">Cladophialophora carrionii</name>
    <dbReference type="NCBI Taxonomy" id="86049"/>
    <lineage>
        <taxon>Eukaryota</taxon>
        <taxon>Fungi</taxon>
        <taxon>Dikarya</taxon>
        <taxon>Ascomycota</taxon>
        <taxon>Pezizomycotina</taxon>
        <taxon>Eurotiomycetes</taxon>
        <taxon>Chaetothyriomycetidae</taxon>
        <taxon>Chaetothyriales</taxon>
        <taxon>Herpotrichiellaceae</taxon>
        <taxon>Cladophialophora</taxon>
    </lineage>
</organism>
<dbReference type="PROSITE" id="PS00517">
    <property type="entry name" value="RNASE_3_1"/>
    <property type="match status" value="1"/>
</dbReference>
<feature type="compositionally biased region" description="Basic and acidic residues" evidence="2">
    <location>
        <begin position="291"/>
        <end position="302"/>
    </location>
</feature>
<feature type="region of interest" description="Disordered" evidence="2">
    <location>
        <begin position="291"/>
        <end position="340"/>
    </location>
</feature>
<evidence type="ECO:0000313" key="4">
    <source>
        <dbReference type="EMBL" id="OCT47283.1"/>
    </source>
</evidence>
<evidence type="ECO:0000259" key="3">
    <source>
        <dbReference type="PROSITE" id="PS50142"/>
    </source>
</evidence>
<dbReference type="GO" id="GO:0005654">
    <property type="term" value="C:nucleoplasm"/>
    <property type="evidence" value="ECO:0007669"/>
    <property type="project" value="TreeGrafter"/>
</dbReference>
<dbReference type="EMBL" id="LGRB01000014">
    <property type="protein sequence ID" value="OCT47283.1"/>
    <property type="molecule type" value="Genomic_DNA"/>
</dbReference>
<dbReference type="SUPFAM" id="SSF69065">
    <property type="entry name" value="RNase III domain-like"/>
    <property type="match status" value="1"/>
</dbReference>
<feature type="region of interest" description="Disordered" evidence="2">
    <location>
        <begin position="1"/>
        <end position="49"/>
    </location>
</feature>
<dbReference type="eggNOG" id="KOG1817">
    <property type="taxonomic scope" value="Eukaryota"/>
</dbReference>
<dbReference type="OrthoDB" id="2392202at2759"/>
<protein>
    <submittedName>
        <fullName evidence="4">Double-strand-specific pac1 ribonuclease</fullName>
    </submittedName>
</protein>
<feature type="compositionally biased region" description="Basic residues" evidence="2">
    <location>
        <begin position="17"/>
        <end position="33"/>
    </location>
</feature>
<keyword evidence="1" id="KW-0694">RNA-binding</keyword>
<dbReference type="SUPFAM" id="SSF54768">
    <property type="entry name" value="dsRNA-binding domain-like"/>
    <property type="match status" value="1"/>
</dbReference>
<dbReference type="GO" id="GO:0006369">
    <property type="term" value="P:termination of RNA polymerase II transcription"/>
    <property type="evidence" value="ECO:0007669"/>
    <property type="project" value="TreeGrafter"/>
</dbReference>
<dbReference type="InterPro" id="IPR036389">
    <property type="entry name" value="RNase_III_sf"/>
</dbReference>
<dbReference type="STRING" id="86049.A0A1C1CFI4"/>
<gene>
    <name evidence="4" type="primary">pac1</name>
    <name evidence="4" type="ORF">CLCR_02527</name>
</gene>
<evidence type="ECO:0000256" key="2">
    <source>
        <dbReference type="SAM" id="MobiDB-lite"/>
    </source>
</evidence>
<proteinExistence type="predicted"/>
<dbReference type="AlphaFoldDB" id="A0A1C1CFI4"/>
<keyword evidence="5" id="KW-1185">Reference proteome</keyword>
<dbReference type="GO" id="GO:0034475">
    <property type="term" value="P:U4 snRNA 3'-end processing"/>
    <property type="evidence" value="ECO:0007669"/>
    <property type="project" value="TreeGrafter"/>
</dbReference>
<name>A0A1C1CFI4_9EURO</name>
<dbReference type="PANTHER" id="PTHR11207:SF0">
    <property type="entry name" value="RIBONUCLEASE 3"/>
    <property type="match status" value="1"/>
</dbReference>
<dbReference type="Proteomes" id="UP000094526">
    <property type="component" value="Unassembled WGS sequence"/>
</dbReference>
<reference evidence="5" key="1">
    <citation type="submission" date="2015-07" db="EMBL/GenBank/DDBJ databases">
        <authorList>
            <person name="Teixeira M.M."/>
            <person name="Souza R.C."/>
            <person name="Almeida L.G."/>
            <person name="Vicente V.A."/>
            <person name="de Hoog S."/>
            <person name="Bocca A.L."/>
            <person name="de Almeida S.R."/>
            <person name="Vasconcelos A.T."/>
            <person name="Felipe M.S."/>
        </authorList>
    </citation>
    <scope>NUCLEOTIDE SEQUENCE [LARGE SCALE GENOMIC DNA]</scope>
    <source>
        <strain evidence="5">KSF</strain>
    </source>
</reference>
<dbReference type="InterPro" id="IPR000999">
    <property type="entry name" value="RNase_III_dom"/>
</dbReference>
<accession>A0A1C1CFI4</accession>
<feature type="domain" description="RNase III" evidence="3">
    <location>
        <begin position="52"/>
        <end position="163"/>
    </location>
</feature>
<evidence type="ECO:0000256" key="1">
    <source>
        <dbReference type="ARBA" id="ARBA00022884"/>
    </source>
</evidence>
<feature type="compositionally biased region" description="Basic and acidic residues" evidence="2">
    <location>
        <begin position="310"/>
        <end position="320"/>
    </location>
</feature>
<comment type="caution">
    <text evidence="4">The sequence shown here is derived from an EMBL/GenBank/DDBJ whole genome shotgun (WGS) entry which is preliminary data.</text>
</comment>
<evidence type="ECO:0000313" key="5">
    <source>
        <dbReference type="Proteomes" id="UP000094526"/>
    </source>
</evidence>
<sequence>MAESDNKRKYGGGHLQPAKKVRRDGPCSRKHHNILPEPARNGPPHLPQISDEYRNVVFTHPSQAPQDPQASYDRLEFLGDAYLELYATQLIFNRFPDLEVGKMSQLRETLVRNETIGQYASLYSLDRQLKNYKQFQNSPPHVWLKIKGDVFEAYVAAVVLSSPDGAVTAKSWLHQLWEPKVQAVAASTPPKPKKTKEELAKKILMKGTKINYVDEKAPVVHYGQGREEYFVGVYFTGFDWENQYLGSGRGPSRVEAGMFAAADALNNPLVDHIAGEKAKALAQREKDAEAIKDNGVQKEQELGRGNAEAVKPESLTESRDSQASAETPPDEQFRGPHRVV</sequence>
<dbReference type="Gene3D" id="3.30.160.20">
    <property type="match status" value="1"/>
</dbReference>
<dbReference type="PROSITE" id="PS50142">
    <property type="entry name" value="RNASE_3_2"/>
    <property type="match status" value="1"/>
</dbReference>
<dbReference type="GO" id="GO:0004525">
    <property type="term" value="F:ribonuclease III activity"/>
    <property type="evidence" value="ECO:0007669"/>
    <property type="project" value="InterPro"/>
</dbReference>
<dbReference type="GO" id="GO:0003723">
    <property type="term" value="F:RNA binding"/>
    <property type="evidence" value="ECO:0007669"/>
    <property type="project" value="UniProtKB-KW"/>
</dbReference>
<dbReference type="GO" id="GO:0006364">
    <property type="term" value="P:rRNA processing"/>
    <property type="evidence" value="ECO:0007669"/>
    <property type="project" value="TreeGrafter"/>
</dbReference>